<dbReference type="OrthoDB" id="434972at2759"/>
<evidence type="ECO:0000256" key="2">
    <source>
        <dbReference type="ARBA" id="ARBA00022692"/>
    </source>
</evidence>
<evidence type="ECO:0000313" key="6">
    <source>
        <dbReference type="EMBL" id="KIJ40020.1"/>
    </source>
</evidence>
<evidence type="ECO:0000256" key="5">
    <source>
        <dbReference type="SAM" id="Phobius"/>
    </source>
</evidence>
<dbReference type="CDD" id="cd13965">
    <property type="entry name" value="PT_UbiA_3"/>
    <property type="match status" value="1"/>
</dbReference>
<accession>A0A0C9VPF0</accession>
<evidence type="ECO:0000256" key="4">
    <source>
        <dbReference type="ARBA" id="ARBA00023136"/>
    </source>
</evidence>
<dbReference type="Proteomes" id="UP000054279">
    <property type="component" value="Unassembled WGS sequence"/>
</dbReference>
<dbReference type="InterPro" id="IPR050475">
    <property type="entry name" value="Prenyltransferase_related"/>
</dbReference>
<keyword evidence="4 5" id="KW-0472">Membrane</keyword>
<proteinExistence type="predicted"/>
<dbReference type="EMBL" id="KN837147">
    <property type="protein sequence ID" value="KIJ40020.1"/>
    <property type="molecule type" value="Genomic_DNA"/>
</dbReference>
<feature type="transmembrane region" description="Helical" evidence="5">
    <location>
        <begin position="157"/>
        <end position="175"/>
    </location>
</feature>
<protein>
    <submittedName>
        <fullName evidence="6">Uncharacterized protein</fullName>
    </submittedName>
</protein>
<dbReference type="PANTHER" id="PTHR42723">
    <property type="entry name" value="CHLOROPHYLL SYNTHASE"/>
    <property type="match status" value="1"/>
</dbReference>
<dbReference type="Pfam" id="PF01040">
    <property type="entry name" value="UbiA"/>
    <property type="match status" value="1"/>
</dbReference>
<dbReference type="InterPro" id="IPR000537">
    <property type="entry name" value="UbiA_prenyltransferase"/>
</dbReference>
<evidence type="ECO:0000313" key="7">
    <source>
        <dbReference type="Proteomes" id="UP000054279"/>
    </source>
</evidence>
<gene>
    <name evidence="6" type="ORF">M422DRAFT_60625</name>
</gene>
<organism evidence="6 7">
    <name type="scientific">Sphaerobolus stellatus (strain SS14)</name>
    <dbReference type="NCBI Taxonomy" id="990650"/>
    <lineage>
        <taxon>Eukaryota</taxon>
        <taxon>Fungi</taxon>
        <taxon>Dikarya</taxon>
        <taxon>Basidiomycota</taxon>
        <taxon>Agaricomycotina</taxon>
        <taxon>Agaricomycetes</taxon>
        <taxon>Phallomycetidae</taxon>
        <taxon>Geastrales</taxon>
        <taxon>Sphaerobolaceae</taxon>
        <taxon>Sphaerobolus</taxon>
    </lineage>
</organism>
<dbReference type="AlphaFoldDB" id="A0A0C9VPF0"/>
<keyword evidence="2 5" id="KW-0812">Transmembrane</keyword>
<keyword evidence="3 5" id="KW-1133">Transmembrane helix</keyword>
<evidence type="ECO:0000256" key="1">
    <source>
        <dbReference type="ARBA" id="ARBA00004141"/>
    </source>
</evidence>
<keyword evidence="7" id="KW-1185">Reference proteome</keyword>
<dbReference type="GO" id="GO:0016020">
    <property type="term" value="C:membrane"/>
    <property type="evidence" value="ECO:0007669"/>
    <property type="project" value="UniProtKB-SubCell"/>
</dbReference>
<dbReference type="InterPro" id="IPR044878">
    <property type="entry name" value="UbiA_sf"/>
</dbReference>
<reference evidence="6 7" key="1">
    <citation type="submission" date="2014-06" db="EMBL/GenBank/DDBJ databases">
        <title>Evolutionary Origins and Diversification of the Mycorrhizal Mutualists.</title>
        <authorList>
            <consortium name="DOE Joint Genome Institute"/>
            <consortium name="Mycorrhizal Genomics Consortium"/>
            <person name="Kohler A."/>
            <person name="Kuo A."/>
            <person name="Nagy L.G."/>
            <person name="Floudas D."/>
            <person name="Copeland A."/>
            <person name="Barry K.W."/>
            <person name="Cichocki N."/>
            <person name="Veneault-Fourrey C."/>
            <person name="LaButti K."/>
            <person name="Lindquist E.A."/>
            <person name="Lipzen A."/>
            <person name="Lundell T."/>
            <person name="Morin E."/>
            <person name="Murat C."/>
            <person name="Riley R."/>
            <person name="Ohm R."/>
            <person name="Sun H."/>
            <person name="Tunlid A."/>
            <person name="Henrissat B."/>
            <person name="Grigoriev I.V."/>
            <person name="Hibbett D.S."/>
            <person name="Martin F."/>
        </authorList>
    </citation>
    <scope>NUCLEOTIDE SEQUENCE [LARGE SCALE GENOMIC DNA]</scope>
    <source>
        <strain evidence="6 7">SS14</strain>
    </source>
</reference>
<dbReference type="HOGENOM" id="CLU_063928_0_1_1"/>
<sequence length="203" mass="23388">MYTLFLFTKSDIKTTLIPVTINPEEDEQNKRERPLPSRRLSLQSALICRWLIVPVCWVYSYLYSFEVLYSSMTLAFLTMLYNECGFSSYWISKNILNAAGVASYETGAAFDFKDIHGDAVVGRRTLPIVHPRLARISVLGGMAGWSFLLTWIWELDGPLSCLFCALSAYVAYRFLRFQTVREDQISYYWYNVSRIYASTNTPA</sequence>
<dbReference type="GO" id="GO:0016765">
    <property type="term" value="F:transferase activity, transferring alkyl or aryl (other than methyl) groups"/>
    <property type="evidence" value="ECO:0007669"/>
    <property type="project" value="InterPro"/>
</dbReference>
<feature type="transmembrane region" description="Helical" evidence="5">
    <location>
        <begin position="40"/>
        <end position="62"/>
    </location>
</feature>
<evidence type="ECO:0000256" key="3">
    <source>
        <dbReference type="ARBA" id="ARBA00022989"/>
    </source>
</evidence>
<dbReference type="PANTHER" id="PTHR42723:SF1">
    <property type="entry name" value="CHLOROPHYLL SYNTHASE, CHLOROPLASTIC"/>
    <property type="match status" value="1"/>
</dbReference>
<name>A0A0C9VPF0_SPHS4</name>
<comment type="subcellular location">
    <subcellularLocation>
        <location evidence="1">Membrane</location>
        <topology evidence="1">Multi-pass membrane protein</topology>
    </subcellularLocation>
</comment>
<dbReference type="Gene3D" id="1.10.357.140">
    <property type="entry name" value="UbiA prenyltransferase"/>
    <property type="match status" value="1"/>
</dbReference>